<gene>
    <name evidence="1" type="ORF">SAPIS_v1c06080</name>
</gene>
<accession>V5RIZ0</accession>
<proteinExistence type="predicted"/>
<reference evidence="1 2" key="1">
    <citation type="journal article" date="2014" name="Genome Announc.">
        <title>Complete Genome Sequence of Spiroplasma apis B31T (ATCC 33834), a Bacterium Associated with May Disease of Honeybees (Apis mellifera).</title>
        <authorList>
            <person name="Ku C."/>
            <person name="Lo W.S."/>
            <person name="Chen L.L."/>
            <person name="Kuo C.H."/>
        </authorList>
    </citation>
    <scope>NUCLEOTIDE SEQUENCE [LARGE SCALE GENOMIC DNA]</scope>
    <source>
        <strain evidence="1">B31</strain>
    </source>
</reference>
<dbReference type="NCBIfam" id="NF038029">
    <property type="entry name" value="LP_plasma"/>
    <property type="match status" value="1"/>
</dbReference>
<keyword evidence="2" id="KW-1185">Reference proteome</keyword>
<dbReference type="PROSITE" id="PS51257">
    <property type="entry name" value="PROKAR_LIPOPROTEIN"/>
    <property type="match status" value="1"/>
</dbReference>
<evidence type="ECO:0008006" key="3">
    <source>
        <dbReference type="Google" id="ProtNLM"/>
    </source>
</evidence>
<dbReference type="KEGG" id="sapi:SAPIS_v1c06080"/>
<dbReference type="EMBL" id="CP006682">
    <property type="protein sequence ID" value="AHB36453.1"/>
    <property type="molecule type" value="Genomic_DNA"/>
</dbReference>
<dbReference type="AlphaFoldDB" id="V5RIZ0"/>
<evidence type="ECO:0000313" key="1">
    <source>
        <dbReference type="EMBL" id="AHB36453.1"/>
    </source>
</evidence>
<dbReference type="RefSeq" id="WP_023789553.1">
    <property type="nucleotide sequence ID" value="NC_022998.1"/>
</dbReference>
<evidence type="ECO:0000313" key="2">
    <source>
        <dbReference type="Proteomes" id="UP000018550"/>
    </source>
</evidence>
<dbReference type="Proteomes" id="UP000018550">
    <property type="component" value="Chromosome"/>
</dbReference>
<dbReference type="HOGENOM" id="CLU_927196_0_0_14"/>
<dbReference type="PATRIC" id="fig|1276258.3.peg.617"/>
<protein>
    <recommendedName>
        <fullName evidence="3">Lipoprotein</fullName>
    </recommendedName>
</protein>
<sequence>MKKLISIIGSAFLVAPLSITVVSCGSKSLKRDLDSVVTKDLGEIKGVEDIPTLETIVKSYEKKTGDHFLSQYHVRFVGTPTKTQATIEPNEKGVQLTGSVTFNYDYKLIQPIIWSSQSKVNLEVRESDTIFVDIDNSYGTAKLETTVEDERDKKMIEVTSIEKLEVNNDIDKYKSSYKINYKVNDYIAKDLEKEQENIKVIMSLKYKEVTKDTEIVVHRINLESDKLNPIITRNWDINNMATEEEIINAWNLKNPKYQLSVKKDVEVIRKKEQGRFVYRLKARINATTWYRGSVNLLWGG</sequence>
<organism evidence="1 2">
    <name type="scientific">Spiroplasma apis B31</name>
    <dbReference type="NCBI Taxonomy" id="1276258"/>
    <lineage>
        <taxon>Bacteria</taxon>
        <taxon>Bacillati</taxon>
        <taxon>Mycoplasmatota</taxon>
        <taxon>Mollicutes</taxon>
        <taxon>Entomoplasmatales</taxon>
        <taxon>Spiroplasmataceae</taxon>
        <taxon>Spiroplasma</taxon>
    </lineage>
</organism>
<dbReference type="InterPro" id="IPR054816">
    <property type="entry name" value="Lipoprotein_mollicutes-type_CS"/>
</dbReference>
<name>V5RIZ0_SPIAP</name>
<dbReference type="OrthoDB" id="391379at2"/>